<evidence type="ECO:0000256" key="5">
    <source>
        <dbReference type="SAM" id="MobiDB-lite"/>
    </source>
</evidence>
<dbReference type="GO" id="GO:0005634">
    <property type="term" value="C:nucleus"/>
    <property type="evidence" value="ECO:0007669"/>
    <property type="project" value="UniProtKB-SubCell"/>
</dbReference>
<comment type="subcellular location">
    <subcellularLocation>
        <location evidence="1">Nucleus</location>
        <location evidence="1">Nucleolus</location>
    </subcellularLocation>
    <subcellularLocation>
        <location evidence="2">Nucleus</location>
        <location evidence="2">Nucleoplasm</location>
    </subcellularLocation>
</comment>
<evidence type="ECO:0000256" key="2">
    <source>
        <dbReference type="ARBA" id="ARBA00004642"/>
    </source>
</evidence>
<evidence type="ECO:0000256" key="4">
    <source>
        <dbReference type="ARBA" id="ARBA00023242"/>
    </source>
</evidence>
<organism evidence="8 9">
    <name type="scientific">Apatococcus lobatus</name>
    <dbReference type="NCBI Taxonomy" id="904363"/>
    <lineage>
        <taxon>Eukaryota</taxon>
        <taxon>Viridiplantae</taxon>
        <taxon>Chlorophyta</taxon>
        <taxon>core chlorophytes</taxon>
        <taxon>Trebouxiophyceae</taxon>
        <taxon>Chlorellales</taxon>
        <taxon>Chlorellaceae</taxon>
        <taxon>Apatococcus</taxon>
    </lineage>
</organism>
<dbReference type="AlphaFoldDB" id="A0AAW1QHG3"/>
<dbReference type="InterPro" id="IPR024679">
    <property type="entry name" value="Ipi1_N"/>
</dbReference>
<dbReference type="SUPFAM" id="SSF48371">
    <property type="entry name" value="ARM repeat"/>
    <property type="match status" value="1"/>
</dbReference>
<accession>A0AAW1QHG3</accession>
<evidence type="ECO:0000256" key="3">
    <source>
        <dbReference type="ARBA" id="ARBA00006427"/>
    </source>
</evidence>
<reference evidence="8 9" key="1">
    <citation type="journal article" date="2024" name="Nat. Commun.">
        <title>Phylogenomics reveals the evolutionary origins of lichenization in chlorophyte algae.</title>
        <authorList>
            <person name="Puginier C."/>
            <person name="Libourel C."/>
            <person name="Otte J."/>
            <person name="Skaloud P."/>
            <person name="Haon M."/>
            <person name="Grisel S."/>
            <person name="Petersen M."/>
            <person name="Berrin J.G."/>
            <person name="Delaux P.M."/>
            <person name="Dal Grande F."/>
            <person name="Keller J."/>
        </authorList>
    </citation>
    <scope>NUCLEOTIDE SEQUENCE [LARGE SCALE GENOMIC DNA]</scope>
    <source>
        <strain evidence="8 9">SAG 2145</strain>
    </source>
</reference>
<evidence type="ECO:0008006" key="10">
    <source>
        <dbReference type="Google" id="ProtNLM"/>
    </source>
</evidence>
<dbReference type="InterPro" id="IPR016024">
    <property type="entry name" value="ARM-type_fold"/>
</dbReference>
<feature type="domain" description="Pre-rRNA-processing protein Ipi1 N-terminal" evidence="6">
    <location>
        <begin position="144"/>
        <end position="204"/>
    </location>
</feature>
<evidence type="ECO:0000313" key="9">
    <source>
        <dbReference type="Proteomes" id="UP001438707"/>
    </source>
</evidence>
<evidence type="ECO:0000259" key="7">
    <source>
        <dbReference type="Pfam" id="PF25781"/>
    </source>
</evidence>
<evidence type="ECO:0000256" key="1">
    <source>
        <dbReference type="ARBA" id="ARBA00004604"/>
    </source>
</evidence>
<dbReference type="Gene3D" id="1.25.10.10">
    <property type="entry name" value="Leucine-rich Repeat Variant"/>
    <property type="match status" value="1"/>
</dbReference>
<feature type="domain" description="TEX10-like TPR repeats" evidence="7">
    <location>
        <begin position="616"/>
        <end position="783"/>
    </location>
</feature>
<dbReference type="Pfam" id="PF12333">
    <property type="entry name" value="Ipi1_N"/>
    <property type="match status" value="1"/>
</dbReference>
<feature type="compositionally biased region" description="Low complexity" evidence="5">
    <location>
        <begin position="935"/>
        <end position="956"/>
    </location>
</feature>
<dbReference type="Proteomes" id="UP001438707">
    <property type="component" value="Unassembled WGS sequence"/>
</dbReference>
<keyword evidence="4" id="KW-0539">Nucleus</keyword>
<protein>
    <recommendedName>
        <fullName evidence="10">Pre-rRNA-processing protein Ipi1 N-terminal domain-containing protein</fullName>
    </recommendedName>
</protein>
<dbReference type="InterPro" id="IPR057949">
    <property type="entry name" value="TPR_TEX10"/>
</dbReference>
<name>A0AAW1QHG3_9CHLO</name>
<evidence type="ECO:0000259" key="6">
    <source>
        <dbReference type="Pfam" id="PF12333"/>
    </source>
</evidence>
<comment type="similarity">
    <text evidence="3">Belongs to the IPI1/TEX10 family.</text>
</comment>
<sequence length="1068" mass="110880">MAKAKKPKRKNPGVGVDFARVKQKVGRKLAPAANETNTTVKARTINLPSQSVGADKGDAAVTHRNLTLKDLLGQTSHHSKKVRKEALVGLEELMRKAPSELTQQAKMVLERLAERMSDPNGEVREQLSRLLSSQVLPCLGPTGLAPFLPVLLVHVSSALTHLAPHIRLDGLGFLRQLLQAVPGLVVAQYESTALRHFVAMLPPASRPASPSMTPLSSLLQVTQALQALLSAATASQSIQAEPTQPARIHQTSSSTLFGARCACPPATSFPPHPPTWALPHFSVHGVNGSNALGLDTTMGTPMVTIRAPEAAQAGGLSGVSNGQRMSGLHAPGLDSALRSEIVPVGNPAKRQKTGVAGSSGPLGVPIKAAVELSGAPHHAELDALRGALLEGLVGCFGECAPAQMETEPNLAGVQCLTAIQACLNHLLSQSSTAISLSGRNGAGAALRQLLKRLTAIFPIHRPVVRTGPQLDTALAQLNLTAARLLATLAASSLPNPSDMTNMALPGWVEQLLVFLTDLAESGAGLPSREESVSVKGRQGSTAQMQLGDALRAIEAILPKLPHPHQDRLLHAISGMAHSLPPHSPVQDDCLQLQLRLLQQSHTPAAPWSGLQEHQIAAWVQHLPAMLAKLGATRPGTSHRALQLLHAAAKRSRPGGPIAACLDALQPQLAALWMSPAVTASQAAAAGIVRQPGALHQLPSHCQMLAADVLHFLPAFSRQLLSALAFACIPTQSPSSNASLPSTRDASQYPQAIALHLLHCISSRSAHMAPEDFLSFLLTVLVGGELSPITAVSADGPTTGVGSGAAGEADLSAMSRVATSAAASQGGAGRDTGAIKAWAARAQLLQVLVTCMRQSHAVGTMLEILAAPLLAACQPAGTASPQALQGYLYATAAAIQPCPQNVALRLQQTLPEPGSGEALALDTETDVSVSGISMTTHPHAAASPSASPAGLTLSAASQEAVEHMHSITGDKPAHQISGPGKSGHPSDDNPSPNIVPEAMRPAIEGSVAEWLTRIVTASGASHAEIWRSLDSSCAAPAALHSCLDPLRVLSACLPSLKAELLNMVPLDST</sequence>
<proteinExistence type="inferred from homology"/>
<feature type="region of interest" description="Disordered" evidence="5">
    <location>
        <begin position="935"/>
        <end position="996"/>
    </location>
</feature>
<gene>
    <name evidence="8" type="ORF">WJX74_002912</name>
</gene>
<keyword evidence="9" id="KW-1185">Reference proteome</keyword>
<dbReference type="PANTHER" id="PTHR16056">
    <property type="entry name" value="REGULATOR OF MICROTUBULE DYNAMICS PROTEIN"/>
    <property type="match status" value="1"/>
</dbReference>
<dbReference type="PANTHER" id="PTHR16056:SF2">
    <property type="entry name" value="TESTIS-EXPRESSED PROTEIN 10"/>
    <property type="match status" value="1"/>
</dbReference>
<dbReference type="EMBL" id="JALJOS010000042">
    <property type="protein sequence ID" value="KAK9820891.1"/>
    <property type="molecule type" value="Genomic_DNA"/>
</dbReference>
<dbReference type="InterPro" id="IPR011989">
    <property type="entry name" value="ARM-like"/>
</dbReference>
<evidence type="ECO:0000313" key="8">
    <source>
        <dbReference type="EMBL" id="KAK9820891.1"/>
    </source>
</evidence>
<dbReference type="Pfam" id="PF25781">
    <property type="entry name" value="TPR_TEX10"/>
    <property type="match status" value="1"/>
</dbReference>
<comment type="caution">
    <text evidence="8">The sequence shown here is derived from an EMBL/GenBank/DDBJ whole genome shotgun (WGS) entry which is preliminary data.</text>
</comment>